<organism evidence="1 2">
    <name type="scientific">Xanthomonas oryzae pv. oryzae (strain PXO99A)</name>
    <dbReference type="NCBI Taxonomy" id="360094"/>
    <lineage>
        <taxon>Bacteria</taxon>
        <taxon>Pseudomonadati</taxon>
        <taxon>Pseudomonadota</taxon>
        <taxon>Gammaproteobacteria</taxon>
        <taxon>Lysobacterales</taxon>
        <taxon>Lysobacteraceae</taxon>
        <taxon>Xanthomonas</taxon>
    </lineage>
</organism>
<evidence type="ECO:0000313" key="2">
    <source>
        <dbReference type="Proteomes" id="UP000001740"/>
    </source>
</evidence>
<dbReference type="eggNOG" id="COG1858">
    <property type="taxonomic scope" value="Bacteria"/>
</dbReference>
<sequence>MHDGSVQNLEEAIQREIYYRSLSRGTPISLTAGEKNDLYAFLHALEDLPNNAH</sequence>
<dbReference type="Proteomes" id="UP000001740">
    <property type="component" value="Chromosome"/>
</dbReference>
<evidence type="ECO:0000313" key="1">
    <source>
        <dbReference type="EMBL" id="ACD56785.1"/>
    </source>
</evidence>
<dbReference type="KEGG" id="xop:PXO_03369"/>
<dbReference type="AlphaFoldDB" id="A0A0K0GF70"/>
<reference evidence="1 2" key="1">
    <citation type="journal article" date="2008" name="BMC Genomics">
        <title>Genome sequence and rapid evolution of the rice pathogen Xanthomonas oryzae pv. oryzae PXO99A.</title>
        <authorList>
            <person name="Salzberg S.L."/>
            <person name="Sommer D.D."/>
            <person name="Schatz M.C."/>
            <person name="Phillippy A.M."/>
            <person name="Rabinowicz P.D."/>
            <person name="Tsuge S."/>
            <person name="Furutani A."/>
            <person name="Ochiai H."/>
            <person name="Delcher A.L."/>
            <person name="Kelley D."/>
            <person name="Madupu R."/>
            <person name="Puiu D."/>
            <person name="Radune D."/>
            <person name="Shumway M."/>
            <person name="Trapnell C."/>
            <person name="Aparna G."/>
            <person name="Jha G."/>
            <person name="Pandey A."/>
            <person name="Patil P.B."/>
            <person name="Ishihara H."/>
            <person name="Meyer D.F."/>
            <person name="Szurek B."/>
            <person name="Verdier V."/>
            <person name="Koebnik R."/>
            <person name="Dow J.M."/>
            <person name="Ryan R.P."/>
            <person name="Hirata H."/>
            <person name="Tsuyumu S."/>
            <person name="Won Lee S."/>
            <person name="Seo Y.S."/>
            <person name="Sriariyanum M."/>
            <person name="Ronald P.C."/>
            <person name="Sonti R.V."/>
            <person name="Van Sluys M.A."/>
            <person name="Leach J.E."/>
            <person name="White F.F."/>
            <person name="Bogdanove A.J."/>
        </authorList>
    </citation>
    <scope>NUCLEOTIDE SEQUENCE [LARGE SCALE GENOMIC DNA]</scope>
    <source>
        <strain evidence="1 2">PXO99A</strain>
    </source>
</reference>
<name>A0A0K0GF70_XANOP</name>
<dbReference type="HOGENOM" id="CLU_3067647_0_0_6"/>
<dbReference type="GO" id="GO:0020037">
    <property type="term" value="F:heme binding"/>
    <property type="evidence" value="ECO:0007669"/>
    <property type="project" value="InterPro"/>
</dbReference>
<dbReference type="SUPFAM" id="SSF46626">
    <property type="entry name" value="Cytochrome c"/>
    <property type="match status" value="1"/>
</dbReference>
<dbReference type="GO" id="GO:0009055">
    <property type="term" value="F:electron transfer activity"/>
    <property type="evidence" value="ECO:0007669"/>
    <property type="project" value="InterPro"/>
</dbReference>
<protein>
    <submittedName>
        <fullName evidence="1">Methylamine utilization protein</fullName>
    </submittedName>
</protein>
<proteinExistence type="predicted"/>
<gene>
    <name evidence="1" type="ordered locus">PXO_03369</name>
</gene>
<dbReference type="Gene3D" id="1.10.760.10">
    <property type="entry name" value="Cytochrome c-like domain"/>
    <property type="match status" value="1"/>
</dbReference>
<accession>A0A0K0GF70</accession>
<dbReference type="InterPro" id="IPR036909">
    <property type="entry name" value="Cyt_c-like_dom_sf"/>
</dbReference>
<dbReference type="EMBL" id="CP000967">
    <property type="protein sequence ID" value="ACD56785.1"/>
    <property type="molecule type" value="Genomic_DNA"/>
</dbReference>